<gene>
    <name evidence="1" type="ordered locus">Halru_0245</name>
</gene>
<sequence length="35" mass="4254">MNIPIRQIGRKYWRISTESVATRIPVDRYRTYELA</sequence>
<protein>
    <submittedName>
        <fullName evidence="1">Uncharacterized protein</fullName>
    </submittedName>
</protein>
<evidence type="ECO:0000313" key="2">
    <source>
        <dbReference type="Proteomes" id="UP000010846"/>
    </source>
</evidence>
<organism evidence="1 2">
    <name type="scientific">Halovivax ruber (strain DSM 18193 / JCM 13892 / XH-70)</name>
    <dbReference type="NCBI Taxonomy" id="797302"/>
    <lineage>
        <taxon>Archaea</taxon>
        <taxon>Methanobacteriati</taxon>
        <taxon>Methanobacteriota</taxon>
        <taxon>Stenosarchaea group</taxon>
        <taxon>Halobacteria</taxon>
        <taxon>Halobacteriales</taxon>
        <taxon>Natrialbaceae</taxon>
        <taxon>Halovivax</taxon>
    </lineage>
</organism>
<name>L0I9I7_HALRX</name>
<dbReference type="Proteomes" id="UP000010846">
    <property type="component" value="Chromosome"/>
</dbReference>
<dbReference type="AlphaFoldDB" id="L0I9I7"/>
<proteinExistence type="predicted"/>
<dbReference type="EMBL" id="CP003050">
    <property type="protein sequence ID" value="AGB14891.1"/>
    <property type="molecule type" value="Genomic_DNA"/>
</dbReference>
<accession>L0I9I7</accession>
<evidence type="ECO:0000313" key="1">
    <source>
        <dbReference type="EMBL" id="AGB14891.1"/>
    </source>
</evidence>
<dbReference type="KEGG" id="hru:Halru_0245"/>
<dbReference type="STRING" id="797302.Halru_0245"/>
<reference evidence="1" key="1">
    <citation type="submission" date="2011-09" db="EMBL/GenBank/DDBJ databases">
        <title>Complete sequence of Halovivax ruber XH-70.</title>
        <authorList>
            <consortium name="US DOE Joint Genome Institute"/>
            <person name="Lucas S."/>
            <person name="Han J."/>
            <person name="Lapidus A."/>
            <person name="Cheng J.-F."/>
            <person name="Goodwin L."/>
            <person name="Pitluck S."/>
            <person name="Peters L."/>
            <person name="Mikhailova N."/>
            <person name="Davenport K."/>
            <person name="Detter J.C."/>
            <person name="Han C."/>
            <person name="Tapia R."/>
            <person name="Land M."/>
            <person name="Hauser L."/>
            <person name="Kyrpides N."/>
            <person name="Ivanova N."/>
            <person name="Pagani I."/>
            <person name="Sproer C."/>
            <person name="Anderson I."/>
            <person name="Woyke T."/>
        </authorList>
    </citation>
    <scope>NUCLEOTIDE SEQUENCE</scope>
    <source>
        <strain evidence="1">XH-70</strain>
    </source>
</reference>
<dbReference type="HOGENOM" id="CLU_3362527_0_0_2"/>
<keyword evidence="2" id="KW-1185">Reference proteome</keyword>